<comment type="caution">
    <text evidence="1">The sequence shown here is derived from an EMBL/GenBank/DDBJ whole genome shotgun (WGS) entry which is preliminary data.</text>
</comment>
<gene>
    <name evidence="1" type="ORF">GCM10009001_07620</name>
</gene>
<keyword evidence="2" id="KW-1185">Reference proteome</keyword>
<proteinExistence type="predicted"/>
<organism evidence="1 2">
    <name type="scientific">Virgibacillus siamensis</name>
    <dbReference type="NCBI Taxonomy" id="480071"/>
    <lineage>
        <taxon>Bacteria</taxon>
        <taxon>Bacillati</taxon>
        <taxon>Bacillota</taxon>
        <taxon>Bacilli</taxon>
        <taxon>Bacillales</taxon>
        <taxon>Bacillaceae</taxon>
        <taxon>Virgibacillus</taxon>
    </lineage>
</organism>
<name>A0ABN1FMK5_9BACI</name>
<evidence type="ECO:0000313" key="1">
    <source>
        <dbReference type="EMBL" id="GAA0593896.1"/>
    </source>
</evidence>
<sequence length="79" mass="9409">MVGRYRLFFNASNPSKYLFFNGKKAAQEYLNRRITYYGLQHETYHSTSGVANRYWDDTYSFDLAQLIKKLNKPFKPLTN</sequence>
<evidence type="ECO:0000313" key="2">
    <source>
        <dbReference type="Proteomes" id="UP001500866"/>
    </source>
</evidence>
<dbReference type="Proteomes" id="UP001500866">
    <property type="component" value="Unassembled WGS sequence"/>
</dbReference>
<protein>
    <submittedName>
        <fullName evidence="1">Uncharacterized protein</fullName>
    </submittedName>
</protein>
<dbReference type="EMBL" id="BAAADS010000003">
    <property type="protein sequence ID" value="GAA0593896.1"/>
    <property type="molecule type" value="Genomic_DNA"/>
</dbReference>
<reference evidence="1 2" key="1">
    <citation type="journal article" date="2019" name="Int. J. Syst. Evol. Microbiol.">
        <title>The Global Catalogue of Microorganisms (GCM) 10K type strain sequencing project: providing services to taxonomists for standard genome sequencing and annotation.</title>
        <authorList>
            <consortium name="The Broad Institute Genomics Platform"/>
            <consortium name="The Broad Institute Genome Sequencing Center for Infectious Disease"/>
            <person name="Wu L."/>
            <person name="Ma J."/>
        </authorList>
    </citation>
    <scope>NUCLEOTIDE SEQUENCE [LARGE SCALE GENOMIC DNA]</scope>
    <source>
        <strain evidence="1 2">JCM 15395</strain>
    </source>
</reference>
<accession>A0ABN1FMK5</accession>